<dbReference type="InterPro" id="IPR029060">
    <property type="entry name" value="PIN-like_dom_sf"/>
</dbReference>
<keyword evidence="13 17" id="KW-0238">DNA-binding</keyword>
<reference evidence="22" key="1">
    <citation type="submission" date="2016-10" db="EMBL/GenBank/DDBJ databases">
        <authorList>
            <person name="Varghese N."/>
            <person name="Submissions S."/>
        </authorList>
    </citation>
    <scope>NUCLEOTIDE SEQUENCE [LARGE SCALE GENOMIC DNA]</scope>
    <source>
        <strain evidence="22">DSM 7165</strain>
    </source>
</reference>
<dbReference type="InterPro" id="IPR001098">
    <property type="entry name" value="DNA-dir_DNA_pol_A_palm_dom"/>
</dbReference>
<dbReference type="InterPro" id="IPR018320">
    <property type="entry name" value="DNA_polymerase_1"/>
</dbReference>
<dbReference type="SUPFAM" id="SSF56672">
    <property type="entry name" value="DNA/RNA polymerases"/>
    <property type="match status" value="1"/>
</dbReference>
<dbReference type="InterPro" id="IPR036279">
    <property type="entry name" value="5-3_exonuclease_C_sf"/>
</dbReference>
<dbReference type="Pfam" id="PF01367">
    <property type="entry name" value="5_3_exonuc"/>
    <property type="match status" value="1"/>
</dbReference>
<evidence type="ECO:0000256" key="9">
    <source>
        <dbReference type="ARBA" id="ARBA00022763"/>
    </source>
</evidence>
<keyword evidence="5 17" id="KW-0808">Transferase</keyword>
<dbReference type="GO" id="GO:0008409">
    <property type="term" value="F:5'-3' exonuclease activity"/>
    <property type="evidence" value="ECO:0007669"/>
    <property type="project" value="UniProtKB-UniRule"/>
</dbReference>
<dbReference type="Gene3D" id="3.30.420.10">
    <property type="entry name" value="Ribonuclease H-like superfamily/Ribonuclease H"/>
    <property type="match status" value="1"/>
</dbReference>
<dbReference type="EMBL" id="FNYH01000011">
    <property type="protein sequence ID" value="SEI82318.1"/>
    <property type="molecule type" value="Genomic_DNA"/>
</dbReference>
<dbReference type="GO" id="GO:0006261">
    <property type="term" value="P:DNA-templated DNA replication"/>
    <property type="evidence" value="ECO:0007669"/>
    <property type="project" value="UniProtKB-UniRule"/>
</dbReference>
<dbReference type="InterPro" id="IPR002421">
    <property type="entry name" value="5-3_exonuclease"/>
</dbReference>
<comment type="similarity">
    <text evidence="1 17">Belongs to the DNA polymerase type-A family.</text>
</comment>
<dbReference type="InterPro" id="IPR019760">
    <property type="entry name" value="DNA-dir_DNA_pol_A_CS"/>
</dbReference>
<evidence type="ECO:0000256" key="17">
    <source>
        <dbReference type="RuleBase" id="RU004460"/>
    </source>
</evidence>
<feature type="domain" description="DNA-directed DNA polymerase family A palm" evidence="20">
    <location>
        <begin position="661"/>
        <end position="866"/>
    </location>
</feature>
<dbReference type="InterPro" id="IPR020045">
    <property type="entry name" value="DNA_polI_H3TH"/>
</dbReference>
<keyword evidence="9 17" id="KW-0227">DNA damage</keyword>
<dbReference type="GO" id="GO:0006302">
    <property type="term" value="P:double-strand break repair"/>
    <property type="evidence" value="ECO:0007669"/>
    <property type="project" value="TreeGrafter"/>
</dbReference>
<dbReference type="SMART" id="SM00482">
    <property type="entry name" value="POLAc"/>
    <property type="match status" value="1"/>
</dbReference>
<dbReference type="CDD" id="cd08637">
    <property type="entry name" value="DNA_pol_A_pol_I_C"/>
    <property type="match status" value="1"/>
</dbReference>
<evidence type="ECO:0000256" key="11">
    <source>
        <dbReference type="ARBA" id="ARBA00022839"/>
    </source>
</evidence>
<dbReference type="FunFam" id="1.10.150.20:FF:000003">
    <property type="entry name" value="DNA polymerase I"/>
    <property type="match status" value="1"/>
</dbReference>
<protein>
    <recommendedName>
        <fullName evidence="4 16">DNA polymerase I</fullName>
        <ecNumber evidence="3 16">2.7.7.7</ecNumber>
    </recommendedName>
</protein>
<dbReference type="SUPFAM" id="SSF47807">
    <property type="entry name" value="5' to 3' exonuclease, C-terminal subdomain"/>
    <property type="match status" value="1"/>
</dbReference>
<evidence type="ECO:0000256" key="3">
    <source>
        <dbReference type="ARBA" id="ARBA00012417"/>
    </source>
</evidence>
<evidence type="ECO:0000256" key="7">
    <source>
        <dbReference type="ARBA" id="ARBA00022705"/>
    </source>
</evidence>
<dbReference type="SUPFAM" id="SSF53098">
    <property type="entry name" value="Ribonuclease H-like"/>
    <property type="match status" value="1"/>
</dbReference>
<evidence type="ECO:0000259" key="20">
    <source>
        <dbReference type="SMART" id="SM00482"/>
    </source>
</evidence>
<keyword evidence="22" id="KW-1185">Reference proteome</keyword>
<sequence length="902" mass="102081">MPTPPTVILVDASSYLYRAFSVLPPLIDSQGRPTGAMLGTLKMLKRLQKTYPQVPIITVFDAKGENFRHKLYKEYKANRTSADPDLILQIKPLHACIRALGLPLISQEGVEADDVIGVLAYQASQAGHQVLIISGDKDLCQLINEKVHMRTMDQRDHYFDPEGVKEKYGISPEYIVDYLAIKGDTSDNVPGVKGIGEKGALALIQHFGHLQDIYAHLDQVAEIPVRGAKSLAKKLQEDQESAYLSLELVRIYHEYENINLDIDWQNLKMAQMDVEQVRQLYQDFEFNSLLKELEEEQLGTQDTKAIYQCIQELSDWHRYLEEIASAPAFVIDLETTSLDSKNAEIVGIALSTKQNEGVYIPLAHLEEKPQLACQQVLQDLRPYLESTEKVKIGQHLKYDIDVLENYGIRVEGPIEDTQLESYILNSTLTKHNMDDLAATYLQRKTIRFEEIAGKGKKQLNFAQIPIEIAFPYAAEDAEITWALHAYLYPLLKEQPQLLEVYRTIELPLIPILASMQRKGVALDVQALQDQSQELAVRIQALEQKAYQLAGQEFNLSSPKQLGHILYEVLQVPVIKRTPKGQPSTAEDILEQLSQEYPLPRLLLEHRSLTKLKNTYTEKLPKLLDKNTGRLHTHYHQAVTATGRLSSSDPNLQNIPIRTAEGRRIRQAFIAREGYCLVAADYSQIELRIMAHLSEDPGLLAAFNQQKDVHTATAAEVFALPVDQVTTEQRRSAKAINFGLLYGMSAFGLARQLKIEREQAQTYIDTYFARYPQVAAYMQKIRAQAHEQGYVETLFGRRLYVPEIRQPSKRQAAERTAINAPMQGTAADLIKKAMIRVDAWLQAHPHLDAWMLMQVHDELVFEVREQDTKAVIEGIRTCMQGVATLKVPLIVDVGVGANWDQAH</sequence>
<comment type="catalytic activity">
    <reaction evidence="15 17">
        <text>DNA(n) + a 2'-deoxyribonucleoside 5'-triphosphate = DNA(n+1) + diphosphate</text>
        <dbReference type="Rhea" id="RHEA:22508"/>
        <dbReference type="Rhea" id="RHEA-COMP:17339"/>
        <dbReference type="Rhea" id="RHEA-COMP:17340"/>
        <dbReference type="ChEBI" id="CHEBI:33019"/>
        <dbReference type="ChEBI" id="CHEBI:61560"/>
        <dbReference type="ChEBI" id="CHEBI:173112"/>
        <dbReference type="EC" id="2.7.7.7"/>
    </reaction>
</comment>
<dbReference type="RefSeq" id="WP_093311434.1">
    <property type="nucleotide sequence ID" value="NZ_FNYH01000011.1"/>
</dbReference>
<comment type="function">
    <text evidence="17">In addition to polymerase activity, this DNA polymerase exhibits 3'-5' and 5'-3' exonuclease activity.</text>
</comment>
<feature type="domain" description="3'-5' exonuclease" evidence="18">
    <location>
        <begin position="307"/>
        <end position="492"/>
    </location>
</feature>
<evidence type="ECO:0000313" key="22">
    <source>
        <dbReference type="Proteomes" id="UP000242999"/>
    </source>
</evidence>
<dbReference type="GO" id="GO:0008408">
    <property type="term" value="F:3'-5' exonuclease activity"/>
    <property type="evidence" value="ECO:0007669"/>
    <property type="project" value="UniProtKB-UniRule"/>
</dbReference>
<gene>
    <name evidence="17" type="primary">polA</name>
    <name evidence="21" type="ORF">SAMN05421831_11154</name>
</gene>
<dbReference type="SMART" id="SM00474">
    <property type="entry name" value="35EXOc"/>
    <property type="match status" value="1"/>
</dbReference>
<dbReference type="FunFam" id="1.10.150.20:FF:000002">
    <property type="entry name" value="DNA polymerase I"/>
    <property type="match status" value="1"/>
</dbReference>
<dbReference type="InterPro" id="IPR043502">
    <property type="entry name" value="DNA/RNA_pol_sf"/>
</dbReference>
<dbReference type="SMART" id="SM00475">
    <property type="entry name" value="53EXOc"/>
    <property type="match status" value="1"/>
</dbReference>
<dbReference type="InterPro" id="IPR020046">
    <property type="entry name" value="5-3_exonucl_a-hlix_arch_N"/>
</dbReference>
<keyword evidence="6 17" id="KW-0548">Nucleotidyltransferase</keyword>
<dbReference type="InterPro" id="IPR012337">
    <property type="entry name" value="RNaseH-like_sf"/>
</dbReference>
<dbReference type="FunFam" id="3.30.420.10:FF:000026">
    <property type="entry name" value="DNA polymerase I"/>
    <property type="match status" value="1"/>
</dbReference>
<dbReference type="SUPFAM" id="SSF88723">
    <property type="entry name" value="PIN domain-like"/>
    <property type="match status" value="1"/>
</dbReference>
<evidence type="ECO:0000256" key="2">
    <source>
        <dbReference type="ARBA" id="ARBA00011541"/>
    </source>
</evidence>
<dbReference type="CDD" id="cd09898">
    <property type="entry name" value="H3TH_53EXO"/>
    <property type="match status" value="1"/>
</dbReference>
<evidence type="ECO:0000256" key="13">
    <source>
        <dbReference type="ARBA" id="ARBA00023125"/>
    </source>
</evidence>
<evidence type="ECO:0000256" key="8">
    <source>
        <dbReference type="ARBA" id="ARBA00022722"/>
    </source>
</evidence>
<dbReference type="PRINTS" id="PR00868">
    <property type="entry name" value="DNAPOLI"/>
</dbReference>
<evidence type="ECO:0000259" key="18">
    <source>
        <dbReference type="SMART" id="SM00474"/>
    </source>
</evidence>
<evidence type="ECO:0000256" key="1">
    <source>
        <dbReference type="ARBA" id="ARBA00007705"/>
    </source>
</evidence>
<evidence type="ECO:0000256" key="14">
    <source>
        <dbReference type="ARBA" id="ARBA00023204"/>
    </source>
</evidence>
<name>A0A1H6TQK8_9GAMM</name>
<keyword evidence="12 17" id="KW-0239">DNA-directed DNA polymerase</keyword>
<dbReference type="Pfam" id="PF02739">
    <property type="entry name" value="5_3_exonuc_N"/>
    <property type="match status" value="1"/>
</dbReference>
<dbReference type="OrthoDB" id="9806424at2"/>
<evidence type="ECO:0000256" key="4">
    <source>
        <dbReference type="ARBA" id="ARBA00020311"/>
    </source>
</evidence>
<dbReference type="InterPro" id="IPR002298">
    <property type="entry name" value="DNA_polymerase_A"/>
</dbReference>
<keyword evidence="11 17" id="KW-0269">Exonuclease</keyword>
<feature type="domain" description="5'-3' exonuclease" evidence="19">
    <location>
        <begin position="3"/>
        <end position="270"/>
    </location>
</feature>
<dbReference type="Gene3D" id="3.40.50.1010">
    <property type="entry name" value="5'-nuclease"/>
    <property type="match status" value="1"/>
</dbReference>
<evidence type="ECO:0000256" key="16">
    <source>
        <dbReference type="NCBIfam" id="TIGR00593"/>
    </source>
</evidence>
<dbReference type="EC" id="2.7.7.7" evidence="3 16"/>
<evidence type="ECO:0000313" key="21">
    <source>
        <dbReference type="EMBL" id="SEI82318.1"/>
    </source>
</evidence>
<evidence type="ECO:0000256" key="12">
    <source>
        <dbReference type="ARBA" id="ARBA00022932"/>
    </source>
</evidence>
<comment type="subunit">
    <text evidence="2">Single-chain monomer with multiple functions.</text>
</comment>
<dbReference type="PANTHER" id="PTHR10133">
    <property type="entry name" value="DNA POLYMERASE I"/>
    <property type="match status" value="1"/>
</dbReference>
<dbReference type="CDD" id="cd09859">
    <property type="entry name" value="PIN_53EXO"/>
    <property type="match status" value="1"/>
</dbReference>
<dbReference type="GO" id="GO:0003887">
    <property type="term" value="F:DNA-directed DNA polymerase activity"/>
    <property type="evidence" value="ECO:0007669"/>
    <property type="project" value="UniProtKB-UniRule"/>
</dbReference>
<evidence type="ECO:0000256" key="5">
    <source>
        <dbReference type="ARBA" id="ARBA00022679"/>
    </source>
</evidence>
<dbReference type="Pfam" id="PF00476">
    <property type="entry name" value="DNA_pol_A"/>
    <property type="match status" value="1"/>
</dbReference>
<evidence type="ECO:0000259" key="19">
    <source>
        <dbReference type="SMART" id="SM00475"/>
    </source>
</evidence>
<keyword evidence="10 17" id="KW-0378">Hydrolase</keyword>
<dbReference type="Gene3D" id="1.10.150.20">
    <property type="entry name" value="5' to 3' exonuclease, C-terminal subdomain"/>
    <property type="match status" value="2"/>
</dbReference>
<dbReference type="FunFam" id="1.20.1060.10:FF:000001">
    <property type="entry name" value="DNA polymerase I"/>
    <property type="match status" value="1"/>
</dbReference>
<dbReference type="NCBIfam" id="NF004397">
    <property type="entry name" value="PRK05755.1"/>
    <property type="match status" value="1"/>
</dbReference>
<keyword evidence="7 17" id="KW-0235">DNA replication</keyword>
<dbReference type="Proteomes" id="UP000242999">
    <property type="component" value="Unassembled WGS sequence"/>
</dbReference>
<dbReference type="Gene3D" id="3.30.70.370">
    <property type="match status" value="1"/>
</dbReference>
<dbReference type="AlphaFoldDB" id="A0A1H6TQK8"/>
<dbReference type="CDD" id="cd06139">
    <property type="entry name" value="DNA_polA_I_Ecoli_like_exo"/>
    <property type="match status" value="1"/>
</dbReference>
<dbReference type="Pfam" id="PF01612">
    <property type="entry name" value="DNA_pol_A_exo1"/>
    <property type="match status" value="1"/>
</dbReference>
<keyword evidence="8" id="KW-0540">Nuclease</keyword>
<dbReference type="InterPro" id="IPR002562">
    <property type="entry name" value="3'-5'_exonuclease_dom"/>
</dbReference>
<dbReference type="NCBIfam" id="TIGR00593">
    <property type="entry name" value="pola"/>
    <property type="match status" value="1"/>
</dbReference>
<dbReference type="Gene3D" id="1.20.1060.10">
    <property type="entry name" value="Taq DNA Polymerase, Chain T, domain 4"/>
    <property type="match status" value="1"/>
</dbReference>
<evidence type="ECO:0000256" key="10">
    <source>
        <dbReference type="ARBA" id="ARBA00022801"/>
    </source>
</evidence>
<dbReference type="PROSITE" id="PS00447">
    <property type="entry name" value="DNA_POLYMERASE_A"/>
    <property type="match status" value="1"/>
</dbReference>
<accession>A0A1H6TQK8</accession>
<dbReference type="InterPro" id="IPR008918">
    <property type="entry name" value="HhH2"/>
</dbReference>
<dbReference type="SMART" id="SM00279">
    <property type="entry name" value="HhH2"/>
    <property type="match status" value="1"/>
</dbReference>
<organism evidence="21 22">
    <name type="scientific">Allopseudospirillum japonicum</name>
    <dbReference type="NCBI Taxonomy" id="64971"/>
    <lineage>
        <taxon>Bacteria</taxon>
        <taxon>Pseudomonadati</taxon>
        <taxon>Pseudomonadota</taxon>
        <taxon>Gammaproteobacteria</taxon>
        <taxon>Oceanospirillales</taxon>
        <taxon>Oceanospirillaceae</taxon>
        <taxon>Allopseudospirillum</taxon>
    </lineage>
</organism>
<dbReference type="GO" id="GO:0003677">
    <property type="term" value="F:DNA binding"/>
    <property type="evidence" value="ECO:0007669"/>
    <property type="project" value="UniProtKB-UniRule"/>
</dbReference>
<proteinExistence type="inferred from homology"/>
<keyword evidence="14 17" id="KW-0234">DNA repair</keyword>
<evidence type="ECO:0000256" key="15">
    <source>
        <dbReference type="ARBA" id="ARBA00049244"/>
    </source>
</evidence>
<dbReference type="STRING" id="64971.SAMN05421831_11154"/>
<evidence type="ECO:0000256" key="6">
    <source>
        <dbReference type="ARBA" id="ARBA00022695"/>
    </source>
</evidence>
<dbReference type="PANTHER" id="PTHR10133:SF27">
    <property type="entry name" value="DNA POLYMERASE NU"/>
    <property type="match status" value="1"/>
</dbReference>
<dbReference type="InterPro" id="IPR036397">
    <property type="entry name" value="RNaseH_sf"/>
</dbReference>